<sequence length="235" mass="24024">MTSTQETKEQVQQTAGTAADEGKHVAAVVGEEAQNVAGQAKDQMRGLLDEALGQVSEQSRTQLERLVGTLQSVTTDLESMASSADSGLAAQLTQQVADRSRSLGTHLEGREPSEVLDDVRQFAGRRPGLFLLGALGAGVVVGRLARGAKQAHSQDTASSSTTGTPEVRPTPTLTGDPRSSGTSAAPSYGQPVIAVPNSPVEPTYPGGVGAVPASPLADELTDENGASAGPQGFLP</sequence>
<evidence type="ECO:0008006" key="4">
    <source>
        <dbReference type="Google" id="ProtNLM"/>
    </source>
</evidence>
<comment type="caution">
    <text evidence="2">The sequence shown here is derived from an EMBL/GenBank/DDBJ whole genome shotgun (WGS) entry which is preliminary data.</text>
</comment>
<proteinExistence type="predicted"/>
<keyword evidence="3" id="KW-1185">Reference proteome</keyword>
<protein>
    <recommendedName>
        <fullName evidence="4">DUF3618 domain-containing protein</fullName>
    </recommendedName>
</protein>
<dbReference type="EMBL" id="BAABKN010000019">
    <property type="protein sequence ID" value="GAA4744189.1"/>
    <property type="molecule type" value="Genomic_DNA"/>
</dbReference>
<name>A0ABP8Z1Z8_9ACTN</name>
<evidence type="ECO:0000313" key="3">
    <source>
        <dbReference type="Proteomes" id="UP001499882"/>
    </source>
</evidence>
<gene>
    <name evidence="2" type="ORF">GCM10023350_31100</name>
</gene>
<organism evidence="2 3">
    <name type="scientific">Nocardioides endophyticus</name>
    <dbReference type="NCBI Taxonomy" id="1353775"/>
    <lineage>
        <taxon>Bacteria</taxon>
        <taxon>Bacillati</taxon>
        <taxon>Actinomycetota</taxon>
        <taxon>Actinomycetes</taxon>
        <taxon>Propionibacteriales</taxon>
        <taxon>Nocardioidaceae</taxon>
        <taxon>Nocardioides</taxon>
    </lineage>
</organism>
<feature type="compositionally biased region" description="Polar residues" evidence="1">
    <location>
        <begin position="151"/>
        <end position="164"/>
    </location>
</feature>
<reference evidence="3" key="1">
    <citation type="journal article" date="2019" name="Int. J. Syst. Evol. Microbiol.">
        <title>The Global Catalogue of Microorganisms (GCM) 10K type strain sequencing project: providing services to taxonomists for standard genome sequencing and annotation.</title>
        <authorList>
            <consortium name="The Broad Institute Genomics Platform"/>
            <consortium name="The Broad Institute Genome Sequencing Center for Infectious Disease"/>
            <person name="Wu L."/>
            <person name="Ma J."/>
        </authorList>
    </citation>
    <scope>NUCLEOTIDE SEQUENCE [LARGE SCALE GENOMIC DNA]</scope>
    <source>
        <strain evidence="3">JCM 18532</strain>
    </source>
</reference>
<feature type="region of interest" description="Disordered" evidence="1">
    <location>
        <begin position="1"/>
        <end position="22"/>
    </location>
</feature>
<accession>A0ABP8Z1Z8</accession>
<evidence type="ECO:0000313" key="2">
    <source>
        <dbReference type="EMBL" id="GAA4744189.1"/>
    </source>
</evidence>
<dbReference type="Proteomes" id="UP001499882">
    <property type="component" value="Unassembled WGS sequence"/>
</dbReference>
<evidence type="ECO:0000256" key="1">
    <source>
        <dbReference type="SAM" id="MobiDB-lite"/>
    </source>
</evidence>
<feature type="region of interest" description="Disordered" evidence="1">
    <location>
        <begin position="150"/>
        <end position="235"/>
    </location>
</feature>
<feature type="compositionally biased region" description="Polar residues" evidence="1">
    <location>
        <begin position="171"/>
        <end position="185"/>
    </location>
</feature>
<feature type="compositionally biased region" description="Polar residues" evidence="1">
    <location>
        <begin position="1"/>
        <end position="16"/>
    </location>
</feature>